<name>A0A3E0UDD7_9GAMM</name>
<proteinExistence type="predicted"/>
<keyword evidence="1" id="KW-0812">Transmembrane</keyword>
<sequence>MLLTFNYKRNSGVALIQVLLISAVLSLLAIQLNKSAKINTHLTQGFNDKTSALIHLKTVETQLLYEMLLANDRKVDKTGANFFGQPFHFDDSTVVSIQDTSGLHNVHFPSKAIIERWLSSIGQDEARADYIVRRLKDFQDSDNEVFGGGKEQDYYQVVEEQIQNIELSTEKHLSALLKGVGYTEAQVEELVSISTAHSFTASNPYHAPNKLIDMMYDANISQQIKELRDSGSYTRQSFINLTGIDEGEGISFSTSPYLDINITVSYGSAKMRKRLVVELIPFFKEEQGALSFLFVKLS</sequence>
<dbReference type="AlphaFoldDB" id="A0A3E0UDD7"/>
<evidence type="ECO:0000256" key="1">
    <source>
        <dbReference type="SAM" id="Phobius"/>
    </source>
</evidence>
<dbReference type="InterPro" id="IPR038072">
    <property type="entry name" value="GspK_central_sf"/>
</dbReference>
<keyword evidence="1" id="KW-1133">Transmembrane helix</keyword>
<dbReference type="SUPFAM" id="SSF158544">
    <property type="entry name" value="GspK insert domain-like"/>
    <property type="match status" value="1"/>
</dbReference>
<evidence type="ECO:0008006" key="4">
    <source>
        <dbReference type="Google" id="ProtNLM"/>
    </source>
</evidence>
<gene>
    <name evidence="2" type="ORF">DXX92_05660</name>
</gene>
<reference evidence="2 3" key="1">
    <citation type="submission" date="2018-08" db="EMBL/GenBank/DDBJ databases">
        <title>Thalassotalea euphylliae genome.</title>
        <authorList>
            <person name="Summers S."/>
            <person name="Rice S.A."/>
            <person name="Freckelton M.L."/>
            <person name="Nedved B.T."/>
            <person name="Hadfield M.G."/>
        </authorList>
    </citation>
    <scope>NUCLEOTIDE SEQUENCE [LARGE SCALE GENOMIC DNA]</scope>
    <source>
        <strain evidence="2 3">H2</strain>
    </source>
</reference>
<feature type="transmembrane region" description="Helical" evidence="1">
    <location>
        <begin position="12"/>
        <end position="32"/>
    </location>
</feature>
<evidence type="ECO:0000313" key="3">
    <source>
        <dbReference type="Proteomes" id="UP000256999"/>
    </source>
</evidence>
<organism evidence="2 3">
    <name type="scientific">Thalassotalea euphylliae</name>
    <dbReference type="NCBI Taxonomy" id="1655234"/>
    <lineage>
        <taxon>Bacteria</taxon>
        <taxon>Pseudomonadati</taxon>
        <taxon>Pseudomonadota</taxon>
        <taxon>Gammaproteobacteria</taxon>
        <taxon>Alteromonadales</taxon>
        <taxon>Colwelliaceae</taxon>
        <taxon>Thalassotalea</taxon>
    </lineage>
</organism>
<dbReference type="EMBL" id="QUOV01000001">
    <property type="protein sequence ID" value="REL34889.1"/>
    <property type="molecule type" value="Genomic_DNA"/>
</dbReference>
<dbReference type="Gene3D" id="1.10.40.60">
    <property type="entry name" value="EpsJ-like"/>
    <property type="match status" value="1"/>
</dbReference>
<accession>A0A3E0UDD7</accession>
<keyword evidence="1" id="KW-0472">Membrane</keyword>
<evidence type="ECO:0000313" key="2">
    <source>
        <dbReference type="EMBL" id="REL34889.1"/>
    </source>
</evidence>
<dbReference type="Proteomes" id="UP000256999">
    <property type="component" value="Unassembled WGS sequence"/>
</dbReference>
<protein>
    <recommendedName>
        <fullName evidence="4">Type II secretion system protein K</fullName>
    </recommendedName>
</protein>
<comment type="caution">
    <text evidence="2">The sequence shown here is derived from an EMBL/GenBank/DDBJ whole genome shotgun (WGS) entry which is preliminary data.</text>
</comment>